<dbReference type="OrthoDB" id="2737768at2759"/>
<proteinExistence type="predicted"/>
<evidence type="ECO:0000313" key="2">
    <source>
        <dbReference type="EMBL" id="EPQ59136.1"/>
    </source>
</evidence>
<dbReference type="GeneID" id="19301245"/>
<dbReference type="Proteomes" id="UP000030669">
    <property type="component" value="Unassembled WGS sequence"/>
</dbReference>
<keyword evidence="3" id="KW-1185">Reference proteome</keyword>
<name>S7QH60_GLOTA</name>
<dbReference type="EMBL" id="KB469297">
    <property type="protein sequence ID" value="EPQ59136.1"/>
    <property type="molecule type" value="Genomic_DNA"/>
</dbReference>
<accession>S7QH60</accession>
<feature type="region of interest" description="Disordered" evidence="1">
    <location>
        <begin position="146"/>
        <end position="165"/>
    </location>
</feature>
<evidence type="ECO:0000313" key="3">
    <source>
        <dbReference type="Proteomes" id="UP000030669"/>
    </source>
</evidence>
<evidence type="ECO:0000256" key="1">
    <source>
        <dbReference type="SAM" id="MobiDB-lite"/>
    </source>
</evidence>
<dbReference type="HOGENOM" id="CLU_1008395_0_0_1"/>
<dbReference type="AlphaFoldDB" id="S7QH60"/>
<reference evidence="2 3" key="1">
    <citation type="journal article" date="2012" name="Science">
        <title>The Paleozoic origin of enzymatic lignin decomposition reconstructed from 31 fungal genomes.</title>
        <authorList>
            <person name="Floudas D."/>
            <person name="Binder M."/>
            <person name="Riley R."/>
            <person name="Barry K."/>
            <person name="Blanchette R.A."/>
            <person name="Henrissat B."/>
            <person name="Martinez A.T."/>
            <person name="Otillar R."/>
            <person name="Spatafora J.W."/>
            <person name="Yadav J.S."/>
            <person name="Aerts A."/>
            <person name="Benoit I."/>
            <person name="Boyd A."/>
            <person name="Carlson A."/>
            <person name="Copeland A."/>
            <person name="Coutinho P.M."/>
            <person name="de Vries R.P."/>
            <person name="Ferreira P."/>
            <person name="Findley K."/>
            <person name="Foster B."/>
            <person name="Gaskell J."/>
            <person name="Glotzer D."/>
            <person name="Gorecki P."/>
            <person name="Heitman J."/>
            <person name="Hesse C."/>
            <person name="Hori C."/>
            <person name="Igarashi K."/>
            <person name="Jurgens J.A."/>
            <person name="Kallen N."/>
            <person name="Kersten P."/>
            <person name="Kohler A."/>
            <person name="Kuees U."/>
            <person name="Kumar T.K.A."/>
            <person name="Kuo A."/>
            <person name="LaButti K."/>
            <person name="Larrondo L.F."/>
            <person name="Lindquist E."/>
            <person name="Ling A."/>
            <person name="Lombard V."/>
            <person name="Lucas S."/>
            <person name="Lundell T."/>
            <person name="Martin R."/>
            <person name="McLaughlin D.J."/>
            <person name="Morgenstern I."/>
            <person name="Morin E."/>
            <person name="Murat C."/>
            <person name="Nagy L.G."/>
            <person name="Nolan M."/>
            <person name="Ohm R.A."/>
            <person name="Patyshakuliyeva A."/>
            <person name="Rokas A."/>
            <person name="Ruiz-Duenas F.J."/>
            <person name="Sabat G."/>
            <person name="Salamov A."/>
            <person name="Samejima M."/>
            <person name="Schmutz J."/>
            <person name="Slot J.C."/>
            <person name="St John F."/>
            <person name="Stenlid J."/>
            <person name="Sun H."/>
            <person name="Sun S."/>
            <person name="Syed K."/>
            <person name="Tsang A."/>
            <person name="Wiebenga A."/>
            <person name="Young D."/>
            <person name="Pisabarro A."/>
            <person name="Eastwood D.C."/>
            <person name="Martin F."/>
            <person name="Cullen D."/>
            <person name="Grigoriev I.V."/>
            <person name="Hibbett D.S."/>
        </authorList>
    </citation>
    <scope>NUCLEOTIDE SEQUENCE [LARGE SCALE GENOMIC DNA]</scope>
    <source>
        <strain evidence="2 3">ATCC 11539</strain>
    </source>
</reference>
<dbReference type="OMA" id="GTWHVTS"/>
<dbReference type="RefSeq" id="XP_007862202.1">
    <property type="nucleotide sequence ID" value="XM_007864011.1"/>
</dbReference>
<sequence length="244" mass="27357">MGIEVVFLCVVPDLGRGHGIPALQRHSPRRDSPAAFIPEGGNPDDHLIPADAEIANLTPPKSLEDRVGRLHLVTAAMLVFEQYKVMLALADFPDLWREYRIKKAQRRVFTIKLPCHSVFTLIFHSMRVYVHTEFARLLPQSMARLAGQRRPHAPPATPGSPRPISREDINCYLNNPSSLVGRRFVQSSQGDAEDEEEFGTWYVASYTVRVAEHGTGIQNEYYDALGGAPIKELRRLLEHSVVAV</sequence>
<dbReference type="KEGG" id="gtr:GLOTRDRAFT_125447"/>
<organism evidence="2 3">
    <name type="scientific">Gloeophyllum trabeum (strain ATCC 11539 / FP-39264 / Madison 617)</name>
    <name type="common">Brown rot fungus</name>
    <dbReference type="NCBI Taxonomy" id="670483"/>
    <lineage>
        <taxon>Eukaryota</taxon>
        <taxon>Fungi</taxon>
        <taxon>Dikarya</taxon>
        <taxon>Basidiomycota</taxon>
        <taxon>Agaricomycotina</taxon>
        <taxon>Agaricomycetes</taxon>
        <taxon>Gloeophyllales</taxon>
        <taxon>Gloeophyllaceae</taxon>
        <taxon>Gloeophyllum</taxon>
    </lineage>
</organism>
<protein>
    <submittedName>
        <fullName evidence="2">Uncharacterized protein</fullName>
    </submittedName>
</protein>
<gene>
    <name evidence="2" type="ORF">GLOTRDRAFT_125447</name>
</gene>